<dbReference type="AlphaFoldDB" id="A0A8K0TQR3"/>
<feature type="compositionally biased region" description="Basic and acidic residues" evidence="1">
    <location>
        <begin position="306"/>
        <end position="316"/>
    </location>
</feature>
<evidence type="ECO:0000313" key="4">
    <source>
        <dbReference type="EMBL" id="KAH7376375.1"/>
    </source>
</evidence>
<dbReference type="Gene3D" id="1.20.58.340">
    <property type="entry name" value="Magnesium transport protein CorA, transmembrane region"/>
    <property type="match status" value="1"/>
</dbReference>
<reference evidence="4" key="1">
    <citation type="journal article" date="2021" name="Nat. Commun.">
        <title>Genetic determinants of endophytism in the Arabidopsis root mycobiome.</title>
        <authorList>
            <person name="Mesny F."/>
            <person name="Miyauchi S."/>
            <person name="Thiergart T."/>
            <person name="Pickel B."/>
            <person name="Atanasova L."/>
            <person name="Karlsson M."/>
            <person name="Huettel B."/>
            <person name="Barry K.W."/>
            <person name="Haridas S."/>
            <person name="Chen C."/>
            <person name="Bauer D."/>
            <person name="Andreopoulos W."/>
            <person name="Pangilinan J."/>
            <person name="LaButti K."/>
            <person name="Riley R."/>
            <person name="Lipzen A."/>
            <person name="Clum A."/>
            <person name="Drula E."/>
            <person name="Henrissat B."/>
            <person name="Kohler A."/>
            <person name="Grigoriev I.V."/>
            <person name="Martin F.M."/>
            <person name="Hacquard S."/>
        </authorList>
    </citation>
    <scope>NUCLEOTIDE SEQUENCE</scope>
    <source>
        <strain evidence="4">MPI-CAGE-AT-0016</strain>
    </source>
</reference>
<feature type="domain" description="CorA-like transporter" evidence="3">
    <location>
        <begin position="16"/>
        <end position="283"/>
    </location>
</feature>
<dbReference type="Pfam" id="PF26616">
    <property type="entry name" value="CorA-like"/>
    <property type="match status" value="1"/>
</dbReference>
<feature type="transmembrane region" description="Helical" evidence="2">
    <location>
        <begin position="550"/>
        <end position="573"/>
    </location>
</feature>
<evidence type="ECO:0000256" key="2">
    <source>
        <dbReference type="SAM" id="Phobius"/>
    </source>
</evidence>
<feature type="region of interest" description="Disordered" evidence="1">
    <location>
        <begin position="301"/>
        <end position="326"/>
    </location>
</feature>
<gene>
    <name evidence="4" type="ORF">B0T11DRAFT_272197</name>
</gene>
<evidence type="ECO:0000259" key="3">
    <source>
        <dbReference type="Pfam" id="PF26616"/>
    </source>
</evidence>
<name>A0A8K0TQR3_9PEZI</name>
<dbReference type="Proteomes" id="UP000813385">
    <property type="component" value="Unassembled WGS sequence"/>
</dbReference>
<sequence length="656" mass="74455">MFSLPVDTVHDSLAVSFQNFVQYPENLVASREFPHAREAYAKRLDENAPEVFQQSDPSLVGCLDLEADGNGVLTHRQQMITNLESLRKLFITGKPDPSCRFIYIRSKTSRSFLACSLDEMKLILTVHQVMTSFVDLILTFRRRKYPHRLASFRVENHLDMAYKQPGLASMGRSGIRIQHCFNILGMEKDSSHVWQPRQIAAYHSFDAVNGRATWIILKGDNTIRDRLQRSTLDTLKKRRATPLSKCQSFEQTLRDHLLIIQWCAEGWAEYLEMKEAQCKHVTVMTRSFRVHDLAKDEAKWEEEDRNAELADRHLESNEDPASRPSGMLQKVASTLTGLSRVPTGIVAAPPRRQLSFKQKMLRLEDQASFADMQRLRQLAVDIQQAMSRLEQSARVIEDVRKSYHDLVRSEKFTQHLTEEEKKTCLGHSDDLETQLCIVISSLESFRARARIIHDCTEHAGDIFNHIFQERSMFTSEYFAASGRDSADAMELMTKRMHQKTMSMHVVTIVTLIFLPGTFVATVFSSGILTFGEEGDIGFGKNMGDWKLRLAGLKLFFAICVPLLFVTLCVWFAAYRSARLMKEPDEENVASLDISSAAQDADQEKSVAEKLPDETGPQKQAGAGSVARKAVTYGWNMMQGASLKELHRTGGMVFSPL</sequence>
<feature type="compositionally biased region" description="Basic and acidic residues" evidence="1">
    <location>
        <begin position="602"/>
        <end position="612"/>
    </location>
</feature>
<feature type="region of interest" description="Disordered" evidence="1">
    <location>
        <begin position="602"/>
        <end position="623"/>
    </location>
</feature>
<dbReference type="EMBL" id="JAGPXD010000001">
    <property type="protein sequence ID" value="KAH7376375.1"/>
    <property type="molecule type" value="Genomic_DNA"/>
</dbReference>
<keyword evidence="2" id="KW-0812">Transmembrane</keyword>
<evidence type="ECO:0000256" key="1">
    <source>
        <dbReference type="SAM" id="MobiDB-lite"/>
    </source>
</evidence>
<keyword evidence="2" id="KW-0472">Membrane</keyword>
<dbReference type="OrthoDB" id="5396681at2759"/>
<proteinExistence type="predicted"/>
<keyword evidence="2" id="KW-1133">Transmembrane helix</keyword>
<dbReference type="InterPro" id="IPR058257">
    <property type="entry name" value="CorA-like_dom"/>
</dbReference>
<feature type="transmembrane region" description="Helical" evidence="2">
    <location>
        <begin position="505"/>
        <end position="530"/>
    </location>
</feature>
<comment type="caution">
    <text evidence="4">The sequence shown here is derived from an EMBL/GenBank/DDBJ whole genome shotgun (WGS) entry which is preliminary data.</text>
</comment>
<keyword evidence="5" id="KW-1185">Reference proteome</keyword>
<organism evidence="4 5">
    <name type="scientific">Plectosphaerella cucumerina</name>
    <dbReference type="NCBI Taxonomy" id="40658"/>
    <lineage>
        <taxon>Eukaryota</taxon>
        <taxon>Fungi</taxon>
        <taxon>Dikarya</taxon>
        <taxon>Ascomycota</taxon>
        <taxon>Pezizomycotina</taxon>
        <taxon>Sordariomycetes</taxon>
        <taxon>Hypocreomycetidae</taxon>
        <taxon>Glomerellales</taxon>
        <taxon>Plectosphaerellaceae</taxon>
        <taxon>Plectosphaerella</taxon>
    </lineage>
</organism>
<evidence type="ECO:0000313" key="5">
    <source>
        <dbReference type="Proteomes" id="UP000813385"/>
    </source>
</evidence>
<protein>
    <recommendedName>
        <fullName evidence="3">CorA-like transporter domain-containing protein</fullName>
    </recommendedName>
</protein>
<accession>A0A8K0TQR3</accession>